<proteinExistence type="inferred from homology"/>
<evidence type="ECO:0000256" key="1">
    <source>
        <dbReference type="ARBA" id="ARBA00000064"/>
    </source>
</evidence>
<dbReference type="PROSITE" id="PS50991">
    <property type="entry name" value="PYR_CT"/>
    <property type="match status" value="1"/>
</dbReference>
<evidence type="ECO:0000256" key="7">
    <source>
        <dbReference type="ARBA" id="ARBA00022679"/>
    </source>
</evidence>
<keyword evidence="5 10" id="KW-0432">Leucine biosynthesis</keyword>
<comment type="pathway">
    <text evidence="2 10">Amino-acid biosynthesis; L-leucine biosynthesis; L-leucine from 3-methyl-2-oxobutanoate: step 1/4.</text>
</comment>
<dbReference type="SUPFAM" id="SSF51569">
    <property type="entry name" value="Aldolase"/>
    <property type="match status" value="1"/>
</dbReference>
<protein>
    <recommendedName>
        <fullName evidence="4 10">2-isopropylmalate synthase</fullName>
        <ecNumber evidence="4 10">2.3.3.13</ecNumber>
    </recommendedName>
    <alternativeName>
        <fullName evidence="10">Alpha-IPM synthase</fullName>
    </alternativeName>
    <alternativeName>
        <fullName evidence="10">Alpha-isopropylmalate synthase</fullName>
    </alternativeName>
</protein>
<dbReference type="Gene3D" id="3.20.20.70">
    <property type="entry name" value="Aldolase class I"/>
    <property type="match status" value="1"/>
</dbReference>
<dbReference type="PROSITE" id="PS00816">
    <property type="entry name" value="AIPM_HOMOCIT_SYNTH_2"/>
    <property type="match status" value="1"/>
</dbReference>
<keyword evidence="9 10" id="KW-0100">Branched-chain amino acid biosynthesis</keyword>
<comment type="subunit">
    <text evidence="10">Homodimer.</text>
</comment>
<feature type="region of interest" description="Regulatory domain" evidence="10">
    <location>
        <begin position="464"/>
        <end position="589"/>
    </location>
</feature>
<name>A0ABR8NGN3_9ACTN</name>
<dbReference type="Proteomes" id="UP000618818">
    <property type="component" value="Unassembled WGS sequence"/>
</dbReference>
<keyword evidence="10" id="KW-0460">Magnesium</keyword>
<evidence type="ECO:0000313" key="12">
    <source>
        <dbReference type="EMBL" id="MBD3925609.1"/>
    </source>
</evidence>
<feature type="binding site" evidence="10">
    <location>
        <position position="263"/>
    </location>
    <ligand>
        <name>Mg(2+)</name>
        <dbReference type="ChEBI" id="CHEBI:18420"/>
    </ligand>
</feature>
<dbReference type="EC" id="2.3.3.13" evidence="4 10"/>
<evidence type="ECO:0000256" key="2">
    <source>
        <dbReference type="ARBA" id="ARBA00004689"/>
    </source>
</evidence>
<dbReference type="PANTHER" id="PTHR46911:SF1">
    <property type="entry name" value="2-ISOPROPYLMALATE SYNTHASE"/>
    <property type="match status" value="1"/>
</dbReference>
<keyword evidence="7 10" id="KW-0808">Transferase</keyword>
<evidence type="ECO:0000256" key="10">
    <source>
        <dbReference type="HAMAP-Rule" id="MF_00572"/>
    </source>
</evidence>
<evidence type="ECO:0000256" key="6">
    <source>
        <dbReference type="ARBA" id="ARBA00022605"/>
    </source>
</evidence>
<evidence type="ECO:0000256" key="4">
    <source>
        <dbReference type="ARBA" id="ARBA00012973"/>
    </source>
</evidence>
<evidence type="ECO:0000259" key="11">
    <source>
        <dbReference type="PROSITE" id="PS50991"/>
    </source>
</evidence>
<dbReference type="InterPro" id="IPR039371">
    <property type="entry name" value="LeuA_N_DRE-TIM"/>
</dbReference>
<dbReference type="InterPro" id="IPR054692">
    <property type="entry name" value="LeuA-like_post-cat"/>
</dbReference>
<feature type="binding site" evidence="10">
    <location>
        <position position="261"/>
    </location>
    <ligand>
        <name>Mg(2+)</name>
        <dbReference type="ChEBI" id="CHEBI:18420"/>
    </ligand>
</feature>
<dbReference type="GO" id="GO:0003852">
    <property type="term" value="F:2-isopropylmalate synthase activity"/>
    <property type="evidence" value="ECO:0007669"/>
    <property type="project" value="UniProtKB-EC"/>
</dbReference>
<dbReference type="PANTHER" id="PTHR46911">
    <property type="match status" value="1"/>
</dbReference>
<feature type="binding site" evidence="10">
    <location>
        <position position="52"/>
    </location>
    <ligand>
        <name>Mg(2+)</name>
        <dbReference type="ChEBI" id="CHEBI:18420"/>
    </ligand>
</feature>
<dbReference type="CDD" id="cd07942">
    <property type="entry name" value="DRE_TIM_LeuA"/>
    <property type="match status" value="1"/>
</dbReference>
<dbReference type="NCBIfam" id="TIGR00970">
    <property type="entry name" value="leuA_yeast"/>
    <property type="match status" value="1"/>
</dbReference>
<dbReference type="Pfam" id="PF00682">
    <property type="entry name" value="HMGL-like"/>
    <property type="match status" value="1"/>
</dbReference>
<evidence type="ECO:0000256" key="3">
    <source>
        <dbReference type="ARBA" id="ARBA00009767"/>
    </source>
</evidence>
<reference evidence="12 13" key="1">
    <citation type="submission" date="2020-09" db="EMBL/GenBank/DDBJ databases">
        <title>novel species in genus Nocardioides.</title>
        <authorList>
            <person name="Zhang G."/>
        </authorList>
    </citation>
    <scope>NUCLEOTIDE SEQUENCE [LARGE SCALE GENOMIC DNA]</scope>
    <source>
        <strain evidence="12 13">KCTC 39551</strain>
    </source>
</reference>
<keyword evidence="12" id="KW-0012">Acyltransferase</keyword>
<evidence type="ECO:0000256" key="8">
    <source>
        <dbReference type="ARBA" id="ARBA00022723"/>
    </source>
</evidence>
<keyword evidence="6 10" id="KW-0028">Amino-acid biosynthesis</keyword>
<dbReference type="Pfam" id="PF08502">
    <property type="entry name" value="LeuA_dimer"/>
    <property type="match status" value="1"/>
</dbReference>
<evidence type="ECO:0000256" key="9">
    <source>
        <dbReference type="ARBA" id="ARBA00023304"/>
    </source>
</evidence>
<comment type="function">
    <text evidence="10">Catalyzes the condensation of the acetyl group of acetyl-CoA with 3-methyl-2-oxobutanoate (2-ketoisovalerate) to form 3-carboxy-3-hydroxy-4-methylpentanoate (2-isopropylmalate).</text>
</comment>
<dbReference type="SUPFAM" id="SSF110921">
    <property type="entry name" value="2-isopropylmalate synthase LeuA, allosteric (dimerisation) domain"/>
    <property type="match status" value="1"/>
</dbReference>
<dbReference type="SUPFAM" id="SSF89000">
    <property type="entry name" value="post-HMGL domain-like"/>
    <property type="match status" value="1"/>
</dbReference>
<dbReference type="Pfam" id="PF22615">
    <property type="entry name" value="IPMS_D2"/>
    <property type="match status" value="1"/>
</dbReference>
<dbReference type="InterPro" id="IPR013785">
    <property type="entry name" value="Aldolase_TIM"/>
</dbReference>
<gene>
    <name evidence="10 12" type="primary">leuA</name>
    <name evidence="12" type="ORF">IEZ26_13315</name>
</gene>
<dbReference type="InterPro" id="IPR005668">
    <property type="entry name" value="IPM_Synthase"/>
</dbReference>
<keyword evidence="8 10" id="KW-0479">Metal-binding</keyword>
<dbReference type="InterPro" id="IPR000891">
    <property type="entry name" value="PYR_CT"/>
</dbReference>
<comment type="subcellular location">
    <subcellularLocation>
        <location evidence="10">Cytoplasm</location>
    </subcellularLocation>
</comment>
<keyword evidence="10" id="KW-0963">Cytoplasm</keyword>
<dbReference type="PROSITE" id="PS00815">
    <property type="entry name" value="AIPM_HOMOCIT_SYNTH_1"/>
    <property type="match status" value="1"/>
</dbReference>
<evidence type="ECO:0000313" key="13">
    <source>
        <dbReference type="Proteomes" id="UP000618818"/>
    </source>
</evidence>
<dbReference type="InterPro" id="IPR013709">
    <property type="entry name" value="2-isopropylmalate_synth_dimer"/>
</dbReference>
<dbReference type="InterPro" id="IPR036230">
    <property type="entry name" value="LeuA_allosteric_dom_sf"/>
</dbReference>
<dbReference type="NCBIfam" id="NF002991">
    <property type="entry name" value="PRK03739.1"/>
    <property type="match status" value="1"/>
</dbReference>
<comment type="similarity">
    <text evidence="3 10">Belongs to the alpha-IPM synthase/homocitrate synthase family. LeuA type 2 subfamily.</text>
</comment>
<dbReference type="EMBL" id="JACXYZ010000001">
    <property type="protein sequence ID" value="MBD3925609.1"/>
    <property type="molecule type" value="Genomic_DNA"/>
</dbReference>
<comment type="caution">
    <text evidence="12">The sequence shown here is derived from an EMBL/GenBank/DDBJ whole genome shotgun (WGS) entry which is preliminary data.</text>
</comment>
<organism evidence="12 13">
    <name type="scientific">Nocardioides cavernae</name>
    <dbReference type="NCBI Taxonomy" id="1921566"/>
    <lineage>
        <taxon>Bacteria</taxon>
        <taxon>Bacillati</taxon>
        <taxon>Actinomycetota</taxon>
        <taxon>Actinomycetes</taxon>
        <taxon>Propionibacteriales</taxon>
        <taxon>Nocardioidaceae</taxon>
        <taxon>Nocardioides</taxon>
    </lineage>
</organism>
<dbReference type="RefSeq" id="WP_191195246.1">
    <property type="nucleotide sequence ID" value="NZ_JACXYZ010000001.1"/>
</dbReference>
<dbReference type="InterPro" id="IPR002034">
    <property type="entry name" value="AIPM/Hcit_synth_CS"/>
</dbReference>
<dbReference type="HAMAP" id="MF_00572">
    <property type="entry name" value="LeuA_type2"/>
    <property type="match status" value="1"/>
</dbReference>
<dbReference type="Gene3D" id="3.30.160.270">
    <property type="match status" value="1"/>
</dbReference>
<evidence type="ECO:0000256" key="5">
    <source>
        <dbReference type="ARBA" id="ARBA00022430"/>
    </source>
</evidence>
<comment type="catalytic activity">
    <reaction evidence="1 10">
        <text>3-methyl-2-oxobutanoate + acetyl-CoA + H2O = (2S)-2-isopropylmalate + CoA + H(+)</text>
        <dbReference type="Rhea" id="RHEA:21524"/>
        <dbReference type="ChEBI" id="CHEBI:1178"/>
        <dbReference type="ChEBI" id="CHEBI:11851"/>
        <dbReference type="ChEBI" id="CHEBI:15377"/>
        <dbReference type="ChEBI" id="CHEBI:15378"/>
        <dbReference type="ChEBI" id="CHEBI:57287"/>
        <dbReference type="ChEBI" id="CHEBI:57288"/>
        <dbReference type="EC" id="2.3.3.13"/>
    </reaction>
</comment>
<comment type="cofactor">
    <cofactor evidence="10">
        <name>Mg(2+)</name>
        <dbReference type="ChEBI" id="CHEBI:18420"/>
    </cofactor>
</comment>
<feature type="domain" description="Pyruvate carboxyltransferase" evidence="11">
    <location>
        <begin position="43"/>
        <end position="322"/>
    </location>
</feature>
<dbReference type="SMART" id="SM00917">
    <property type="entry name" value="LeuA_dimer"/>
    <property type="match status" value="1"/>
</dbReference>
<sequence>MTNLSNTANQQGTSPMPFARYTPFVPVDVPDRTWPTWKVEKAPRWLSTDLRDGNQALIDPMTPARKLTMFELLVSMGYKEIEVGFPSASQTDFDFVRKLIDEDRIPDDVQISVLTQAREDLIERTVDSLVGAPRATVHLYNATAPLFQRVVFNVTPDECRNIAVRGTEMVMKYAEERLGGLVGSEAFGYQYSPEIFTQSDTDFALSVCEAVSDVWQPEAGREIILNLPATVEMSTPNTYADQIEYFGRGLTRREHSAISLHPHNDRGTAVAATELGLMAGADRVEGCLFGHGERTGNVDLVTLAMNLFSQGIDPQVDLGDIDEVRRTVEYCTNLPVHPRHPYAGDLVYTAFSGSHQDAIKKGLEDLDKKAAALGVEVGELPWEAPYLPIDPKDVGRTYEAVIRVNSQSGKGGVAYVLKSEHKLDLPRRAQIEFSRVVQQRTDSEGGEITPEEIWAVFRAEYLDRETPLKLNSVHTSSAAGEKDQLTVGVYVDGERRELTGAGNGPINAFTNALNELVEAEQAAGNPAYAARGEVRVLDYHEHALSSGGDAIAAAYVECAVGEKVLWGVGLDANIVTASLKAVISAVNRG</sequence>
<feature type="binding site" evidence="10">
    <location>
        <position position="297"/>
    </location>
    <ligand>
        <name>Mg(2+)</name>
        <dbReference type="ChEBI" id="CHEBI:18420"/>
    </ligand>
</feature>
<keyword evidence="13" id="KW-1185">Reference proteome</keyword>
<accession>A0ABR8NGN3</accession>